<proteinExistence type="predicted"/>
<name>A0A7G7BV38_9ACTN</name>
<dbReference type="CDD" id="cd04301">
    <property type="entry name" value="NAT_SF"/>
    <property type="match status" value="1"/>
</dbReference>
<feature type="domain" description="N-acetyltransferase" evidence="4">
    <location>
        <begin position="19"/>
        <end position="165"/>
    </location>
</feature>
<feature type="compositionally biased region" description="Basic and acidic residues" evidence="3">
    <location>
        <begin position="156"/>
        <end position="172"/>
    </location>
</feature>
<dbReference type="GO" id="GO:0016747">
    <property type="term" value="F:acyltransferase activity, transferring groups other than amino-acyl groups"/>
    <property type="evidence" value="ECO:0007669"/>
    <property type="project" value="InterPro"/>
</dbReference>
<evidence type="ECO:0000259" key="4">
    <source>
        <dbReference type="PROSITE" id="PS51186"/>
    </source>
</evidence>
<dbReference type="Proteomes" id="UP000515307">
    <property type="component" value="Chromosome"/>
</dbReference>
<dbReference type="RefSeq" id="WP_185302650.1">
    <property type="nucleotide sequence ID" value="NZ_CP045702.1"/>
</dbReference>
<dbReference type="SUPFAM" id="SSF55729">
    <property type="entry name" value="Acyl-CoA N-acyltransferases (Nat)"/>
    <property type="match status" value="1"/>
</dbReference>
<sequence>MNDKDAAARRGTGSDSTPITLRRAEPGDGAAVAEVYLRSFDAALPTVRRAHDDDGVRAFFRDVVVVHHETWVADEAGTVVGMMVLEDGRMEQLYLDPARRGHGLGDRFVQLAKERSPQGLDLWTFQVNAPAHRFYERHGFLAAERTDGSDNEEREPDIRYVWKGDAAADDRP</sequence>
<protein>
    <submittedName>
        <fullName evidence="5">GNAT family N-acetyltransferase</fullName>
    </submittedName>
</protein>
<organism evidence="5 6">
    <name type="scientific">Streptomyces finlayi</name>
    <dbReference type="NCBI Taxonomy" id="67296"/>
    <lineage>
        <taxon>Bacteria</taxon>
        <taxon>Bacillati</taxon>
        <taxon>Actinomycetota</taxon>
        <taxon>Actinomycetes</taxon>
        <taxon>Kitasatosporales</taxon>
        <taxon>Streptomycetaceae</taxon>
        <taxon>Streptomyces</taxon>
    </lineage>
</organism>
<accession>A0A7G7BV38</accession>
<dbReference type="InterPro" id="IPR050832">
    <property type="entry name" value="Bact_Acetyltransf"/>
</dbReference>
<dbReference type="EMBL" id="CP045702">
    <property type="protein sequence ID" value="QNE79203.1"/>
    <property type="molecule type" value="Genomic_DNA"/>
</dbReference>
<dbReference type="PANTHER" id="PTHR43877:SF2">
    <property type="entry name" value="AMINOALKYLPHOSPHONATE N-ACETYLTRANSFERASE-RELATED"/>
    <property type="match status" value="1"/>
</dbReference>
<dbReference type="PROSITE" id="PS51186">
    <property type="entry name" value="GNAT"/>
    <property type="match status" value="1"/>
</dbReference>
<evidence type="ECO:0000256" key="2">
    <source>
        <dbReference type="ARBA" id="ARBA00023315"/>
    </source>
</evidence>
<dbReference type="Gene3D" id="3.40.630.30">
    <property type="match status" value="1"/>
</dbReference>
<evidence type="ECO:0000313" key="5">
    <source>
        <dbReference type="EMBL" id="QNE79203.1"/>
    </source>
</evidence>
<keyword evidence="6" id="KW-1185">Reference proteome</keyword>
<dbReference type="InterPro" id="IPR000182">
    <property type="entry name" value="GNAT_dom"/>
</dbReference>
<keyword evidence="1 5" id="KW-0808">Transferase</keyword>
<evidence type="ECO:0000256" key="3">
    <source>
        <dbReference type="SAM" id="MobiDB-lite"/>
    </source>
</evidence>
<dbReference type="PANTHER" id="PTHR43877">
    <property type="entry name" value="AMINOALKYLPHOSPHONATE N-ACETYLTRANSFERASE-RELATED-RELATED"/>
    <property type="match status" value="1"/>
</dbReference>
<feature type="region of interest" description="Disordered" evidence="3">
    <location>
        <begin position="1"/>
        <end position="23"/>
    </location>
</feature>
<evidence type="ECO:0000256" key="1">
    <source>
        <dbReference type="ARBA" id="ARBA00022679"/>
    </source>
</evidence>
<keyword evidence="2" id="KW-0012">Acyltransferase</keyword>
<gene>
    <name evidence="5" type="ORF">F0344_12745</name>
</gene>
<dbReference type="Pfam" id="PF13508">
    <property type="entry name" value="Acetyltransf_7"/>
    <property type="match status" value="1"/>
</dbReference>
<dbReference type="AlphaFoldDB" id="A0A7G7BV38"/>
<dbReference type="KEGG" id="sfiy:F0344_12745"/>
<reference evidence="6" key="1">
    <citation type="submission" date="2019-10" db="EMBL/GenBank/DDBJ databases">
        <title>Antimicrobial potential of Antarctic Bacteria.</title>
        <authorList>
            <person name="Benaud N."/>
            <person name="Edwards R.J."/>
            <person name="Ferrari B.C."/>
        </authorList>
    </citation>
    <scope>NUCLEOTIDE SEQUENCE [LARGE SCALE GENOMIC DNA]</scope>
    <source>
        <strain evidence="6">NBSH44</strain>
    </source>
</reference>
<dbReference type="InterPro" id="IPR016181">
    <property type="entry name" value="Acyl_CoA_acyltransferase"/>
</dbReference>
<evidence type="ECO:0000313" key="6">
    <source>
        <dbReference type="Proteomes" id="UP000515307"/>
    </source>
</evidence>
<feature type="region of interest" description="Disordered" evidence="3">
    <location>
        <begin position="145"/>
        <end position="172"/>
    </location>
</feature>